<dbReference type="AlphaFoldDB" id="A0A060S7B3"/>
<feature type="transmembrane region" description="Helical" evidence="3">
    <location>
        <begin position="37"/>
        <end position="58"/>
    </location>
</feature>
<feature type="coiled-coil region" evidence="1">
    <location>
        <begin position="278"/>
        <end position="354"/>
    </location>
</feature>
<feature type="region of interest" description="Disordered" evidence="2">
    <location>
        <begin position="648"/>
        <end position="710"/>
    </location>
</feature>
<comment type="caution">
    <text evidence="4">The sequence shown here is derived from an EMBL/GenBank/DDBJ whole genome shotgun (WGS) entry which is preliminary data.</text>
</comment>
<feature type="compositionally biased region" description="Basic and acidic residues" evidence="2">
    <location>
        <begin position="648"/>
        <end position="667"/>
    </location>
</feature>
<dbReference type="OMA" id="ATWASPG"/>
<feature type="region of interest" description="Disordered" evidence="2">
    <location>
        <begin position="249"/>
        <end position="278"/>
    </location>
</feature>
<keyword evidence="5" id="KW-1185">Reference proteome</keyword>
<feature type="region of interest" description="Disordered" evidence="2">
    <location>
        <begin position="734"/>
        <end position="765"/>
    </location>
</feature>
<feature type="transmembrane region" description="Helical" evidence="3">
    <location>
        <begin position="79"/>
        <end position="101"/>
    </location>
</feature>
<feature type="compositionally biased region" description="Basic and acidic residues" evidence="2">
    <location>
        <begin position="198"/>
        <end position="210"/>
    </location>
</feature>
<gene>
    <name evidence="4" type="ORF">BN946_scf184783.g10</name>
</gene>
<dbReference type="EMBL" id="CCBP010000068">
    <property type="protein sequence ID" value="CDO70126.1"/>
    <property type="molecule type" value="Genomic_DNA"/>
</dbReference>
<evidence type="ECO:0000256" key="2">
    <source>
        <dbReference type="SAM" id="MobiDB-lite"/>
    </source>
</evidence>
<feature type="compositionally biased region" description="Polar residues" evidence="2">
    <location>
        <begin position="214"/>
        <end position="234"/>
    </location>
</feature>
<evidence type="ECO:0000313" key="5">
    <source>
        <dbReference type="Proteomes" id="UP000029665"/>
    </source>
</evidence>
<accession>A0A060S7B3</accession>
<dbReference type="Proteomes" id="UP000029665">
    <property type="component" value="Unassembled WGS sequence"/>
</dbReference>
<keyword evidence="1" id="KW-0175">Coiled coil</keyword>
<protein>
    <submittedName>
        <fullName evidence="4">Uncharacterized protein</fullName>
    </submittedName>
</protein>
<feature type="compositionally biased region" description="Low complexity" evidence="2">
    <location>
        <begin position="742"/>
        <end position="764"/>
    </location>
</feature>
<dbReference type="OrthoDB" id="2757280at2759"/>
<feature type="region of interest" description="Disordered" evidence="2">
    <location>
        <begin position="456"/>
        <end position="476"/>
    </location>
</feature>
<organism evidence="4 5">
    <name type="scientific">Pycnoporus cinnabarinus</name>
    <name type="common">Cinnabar-red polypore</name>
    <name type="synonym">Trametes cinnabarina</name>
    <dbReference type="NCBI Taxonomy" id="5643"/>
    <lineage>
        <taxon>Eukaryota</taxon>
        <taxon>Fungi</taxon>
        <taxon>Dikarya</taxon>
        <taxon>Basidiomycota</taxon>
        <taxon>Agaricomycotina</taxon>
        <taxon>Agaricomycetes</taxon>
        <taxon>Polyporales</taxon>
        <taxon>Polyporaceae</taxon>
        <taxon>Trametes</taxon>
    </lineage>
</organism>
<feature type="compositionally biased region" description="Polar residues" evidence="2">
    <location>
        <begin position="692"/>
        <end position="703"/>
    </location>
</feature>
<name>A0A060S7B3_PYCCI</name>
<keyword evidence="3" id="KW-0812">Transmembrane</keyword>
<evidence type="ECO:0000313" key="4">
    <source>
        <dbReference type="EMBL" id="CDO70126.1"/>
    </source>
</evidence>
<feature type="region of interest" description="Disordered" evidence="2">
    <location>
        <begin position="397"/>
        <end position="443"/>
    </location>
</feature>
<proteinExistence type="predicted"/>
<keyword evidence="3" id="KW-0472">Membrane</keyword>
<evidence type="ECO:0000256" key="1">
    <source>
        <dbReference type="SAM" id="Coils"/>
    </source>
</evidence>
<feature type="region of interest" description="Disordered" evidence="2">
    <location>
        <begin position="175"/>
        <end position="234"/>
    </location>
</feature>
<sequence length="800" mass="87352">MSSYTPAGEPSLSGVLIVLNIVLALIWVPILDTVDDATYLLHAILFVNAFTAGWWIWLHTSLRRRIRLLSRDALASLQFLQALATTIFTAFLRLVFIFGLFTRRTEPAKERNDSATSLNERHAYALRLAWVLSYCYEQFGEREFTSQSYDVDPRRRRELLRLCAFVTNQSSTDSRRRSAQLEVVSPITPLDSGEDLTTQEHPDNADDRDAAPGTSLTTAAGMWRSTTSSPKFTSEPFTSVALHERLDPDSPLMAYDTHPPSRSAQIVSNPLCPSPSLSEAQKAEYTQLHRDLQNVTQERDMYRARAYELAMRLDDCYTAHAQTSCTVERTQRELTEVRAAIADLEAERRALSVALGVVYAAVRRGTTSYLPLTISLAGGPLTESEPSAGEELVVYPRTSTQEDSRGATNGPLLLPSSEGKDADGPSPRAHTTTWSPSLTSTRPKSTLECIIHEAQQRARRGHSQTQGQDASWDAQRAASAQPVFSAVHHGIIPECLGVLGAEASPKLAGLTGAERIIEDLRASRARASATESPALTWEERVETHTDVPMPPLMKLEPVHEAKEADAEDIQPPVPATPVFVLESTGDDREVTLGMVDAQSMEDIDQEQVAEPAALTVNVQISRHPRGPPPSPFGKAVERELAAAAIYSRGKEHTWRGRPKPSEPEACDHAPTTQAEFFQTYPDSRLPKRVRTRQATAPSPTTSHPLVMPPSAPIMVNISPSSSSTMIGEQRKRHATFNGGRGAAAASQSSASGSTAAPASTGSPRWPCSVLGNGGVERLRAPLQPYQFVLNGAFYRSAGKA</sequence>
<dbReference type="HOGENOM" id="CLU_351648_0_0_1"/>
<feature type="compositionally biased region" description="Polar residues" evidence="2">
    <location>
        <begin position="429"/>
        <end position="443"/>
    </location>
</feature>
<feature type="transmembrane region" description="Helical" evidence="3">
    <location>
        <begin position="12"/>
        <end position="31"/>
    </location>
</feature>
<evidence type="ECO:0000256" key="3">
    <source>
        <dbReference type="SAM" id="Phobius"/>
    </source>
</evidence>
<reference evidence="4" key="1">
    <citation type="submission" date="2014-01" db="EMBL/GenBank/DDBJ databases">
        <title>The genome of the white-rot fungus Pycnoporus cinnabarinus: a basidiomycete model with a versatile arsenal for lignocellulosic biomass breakdown.</title>
        <authorList>
            <person name="Levasseur A."/>
            <person name="Lomascolo A."/>
            <person name="Ruiz-Duenas F.J."/>
            <person name="Uzan E."/>
            <person name="Piumi F."/>
            <person name="Kues U."/>
            <person name="Ram A.F.J."/>
            <person name="Murat C."/>
            <person name="Haon M."/>
            <person name="Benoit I."/>
            <person name="Arfi Y."/>
            <person name="Chevret D."/>
            <person name="Drula E."/>
            <person name="Kwon M.J."/>
            <person name="Gouret P."/>
            <person name="Lesage-Meessen L."/>
            <person name="Lombard V."/>
            <person name="Mariette J."/>
            <person name="Noirot C."/>
            <person name="Park J."/>
            <person name="Patyshakuliyeva A."/>
            <person name="Wieneger R.A.B."/>
            <person name="Wosten H.A.B."/>
            <person name="Martin F."/>
            <person name="Coutinho P.M."/>
            <person name="de Vries R."/>
            <person name="Martinez A.T."/>
            <person name="Klopp C."/>
            <person name="Pontarotti P."/>
            <person name="Henrissat B."/>
            <person name="Record E."/>
        </authorList>
    </citation>
    <scope>NUCLEOTIDE SEQUENCE [LARGE SCALE GENOMIC DNA]</scope>
    <source>
        <strain evidence="4">BRFM137</strain>
    </source>
</reference>
<keyword evidence="3" id="KW-1133">Transmembrane helix</keyword>